<keyword evidence="14" id="KW-1185">Reference proteome</keyword>
<dbReference type="RefSeq" id="WP_146447350.1">
    <property type="nucleotide sequence ID" value="NZ_SJPS01000001.1"/>
</dbReference>
<evidence type="ECO:0000256" key="5">
    <source>
        <dbReference type="ARBA" id="ARBA00022692"/>
    </source>
</evidence>
<keyword evidence="5 11" id="KW-0812">Transmembrane</keyword>
<dbReference type="GO" id="GO:0006508">
    <property type="term" value="P:proteolysis"/>
    <property type="evidence" value="ECO:0007669"/>
    <property type="project" value="UniProtKB-KW"/>
</dbReference>
<name>A0A5C6CXH5_9BACT</name>
<sequence>MGICLIAVATQMEWIIVILQVALGLGAVIFVHELGHFAVAKMCGVKCEKFFIGFDIGGYKLSHKWGETEYGIGILPLGGYVKMLGQDDNPANIAEQVRESQVREGSNIQTKEIVGPDGTKYEVDSRSYLAKSVPQRMAIISAGVIMNVIFAFIFAVIAYGIGVPYIPCIVGQTSPGSAAYQAGIRTGDEITRIGNVENPSFTDLKSGVTLGDLEKGIPFTVLRASTGKEEDIILKPRQDSGLPKVGIIAPFSLRLNEEMPVAKGSPAAEATPKFQGNDEIVAINGQPITEYYQLVSALVEQAAEPLEVTVQRGGKAPKDNPFGPRTGGTTETITVAPLPTHSLGLVMEPGKIVAVEQGSEAAAKKIAPGDFIDKISYAPGAAASEVVEGDRLFGDPMMLPEQLRKLALEGRTIELTVRHSAAASDGKQTTEPVELRLRNVTWVEPSWLDNDPLSVPALGIAYRVLNRVDHVIPDSPAAAAGMQSGDVVTEAEFTIAGMKEPKPIIIKFNEKGGHNWPKFTYLLQSLSTNDEVKLTYQRGTETLTAMLKPQIVPDSFEPERGFNVVEVQRIRRASSFGEQIKLGYRETVNSLGMVYRFLRKLGTQVPLTSLGGPITIAKAAGYSAFEGVGALLVFLTMLSANLAVINFLPIPLLDGGHMVFLAWEGIRGRPASERFVVALHTVGFVFIISLMLFVISLDFGWIDRNL</sequence>
<dbReference type="InterPro" id="IPR001478">
    <property type="entry name" value="PDZ"/>
</dbReference>
<evidence type="ECO:0000256" key="7">
    <source>
        <dbReference type="ARBA" id="ARBA00022833"/>
    </source>
</evidence>
<feature type="transmembrane region" description="Helical" evidence="11">
    <location>
        <begin position="137"/>
        <end position="161"/>
    </location>
</feature>
<evidence type="ECO:0000256" key="9">
    <source>
        <dbReference type="ARBA" id="ARBA00023049"/>
    </source>
</evidence>
<evidence type="ECO:0000256" key="2">
    <source>
        <dbReference type="ARBA" id="ARBA00004141"/>
    </source>
</evidence>
<feature type="transmembrane region" description="Helical" evidence="11">
    <location>
        <begin position="12"/>
        <end position="32"/>
    </location>
</feature>
<evidence type="ECO:0000256" key="8">
    <source>
        <dbReference type="ARBA" id="ARBA00022989"/>
    </source>
</evidence>
<keyword evidence="4 13" id="KW-0645">Protease</keyword>
<comment type="similarity">
    <text evidence="3">Belongs to the peptidase M50B family.</text>
</comment>
<dbReference type="InterPro" id="IPR008915">
    <property type="entry name" value="Peptidase_M50"/>
</dbReference>
<dbReference type="SUPFAM" id="SSF50156">
    <property type="entry name" value="PDZ domain-like"/>
    <property type="match status" value="3"/>
</dbReference>
<comment type="cofactor">
    <cofactor evidence="1">
        <name>Zn(2+)</name>
        <dbReference type="ChEBI" id="CHEBI:29105"/>
    </cofactor>
</comment>
<evidence type="ECO:0000256" key="6">
    <source>
        <dbReference type="ARBA" id="ARBA00022801"/>
    </source>
</evidence>
<dbReference type="PANTHER" id="PTHR42837:SF2">
    <property type="entry name" value="MEMBRANE METALLOPROTEASE ARASP2, CHLOROPLASTIC-RELATED"/>
    <property type="match status" value="1"/>
</dbReference>
<evidence type="ECO:0000259" key="12">
    <source>
        <dbReference type="SMART" id="SM00228"/>
    </source>
</evidence>
<dbReference type="EMBL" id="SJPS01000001">
    <property type="protein sequence ID" value="TWU29302.1"/>
    <property type="molecule type" value="Genomic_DNA"/>
</dbReference>
<reference evidence="13 14" key="1">
    <citation type="submission" date="2019-02" db="EMBL/GenBank/DDBJ databases">
        <title>Deep-cultivation of Planctomycetes and their phenomic and genomic characterization uncovers novel biology.</title>
        <authorList>
            <person name="Wiegand S."/>
            <person name="Jogler M."/>
            <person name="Boedeker C."/>
            <person name="Pinto D."/>
            <person name="Vollmers J."/>
            <person name="Rivas-Marin E."/>
            <person name="Kohn T."/>
            <person name="Peeters S.H."/>
            <person name="Heuer A."/>
            <person name="Rast P."/>
            <person name="Oberbeckmann S."/>
            <person name="Bunk B."/>
            <person name="Jeske O."/>
            <person name="Meyerdierks A."/>
            <person name="Storesund J.E."/>
            <person name="Kallscheuer N."/>
            <person name="Luecker S."/>
            <person name="Lage O.M."/>
            <person name="Pohl T."/>
            <person name="Merkel B.J."/>
            <person name="Hornburger P."/>
            <person name="Mueller R.-W."/>
            <person name="Bruemmer F."/>
            <person name="Labrenz M."/>
            <person name="Spormann A.M."/>
            <person name="Op Den Camp H."/>
            <person name="Overmann J."/>
            <person name="Amann R."/>
            <person name="Jetten M.S.M."/>
            <person name="Mascher T."/>
            <person name="Medema M.H."/>
            <person name="Devos D.P."/>
            <person name="Kaster A.-K."/>
            <person name="Ovreas L."/>
            <person name="Rohde M."/>
            <person name="Galperin M.Y."/>
            <person name="Jogler C."/>
        </authorList>
    </citation>
    <scope>NUCLEOTIDE SEQUENCE [LARGE SCALE GENOMIC DNA]</scope>
    <source>
        <strain evidence="13 14">Pla144</strain>
    </source>
</reference>
<accession>A0A5C6CXH5</accession>
<keyword evidence="8 11" id="KW-1133">Transmembrane helix</keyword>
<feature type="domain" description="PDZ" evidence="12">
    <location>
        <begin position="159"/>
        <end position="225"/>
    </location>
</feature>
<feature type="transmembrane region" description="Helical" evidence="11">
    <location>
        <begin position="674"/>
        <end position="697"/>
    </location>
</feature>
<dbReference type="PANTHER" id="PTHR42837">
    <property type="entry name" value="REGULATOR OF SIGMA-E PROTEASE RSEP"/>
    <property type="match status" value="1"/>
</dbReference>
<protein>
    <submittedName>
        <fullName evidence="13">Regulator of sigma-E protease RseP</fullName>
        <ecNumber evidence="13">3.4.24.-</ecNumber>
    </submittedName>
</protein>
<proteinExistence type="inferred from homology"/>
<feature type="domain" description="PDZ" evidence="12">
    <location>
        <begin position="249"/>
        <end position="314"/>
    </location>
</feature>
<comment type="caution">
    <text evidence="13">The sequence shown here is derived from an EMBL/GenBank/DDBJ whole genome shotgun (WGS) entry which is preliminary data.</text>
</comment>
<dbReference type="Gene3D" id="2.30.42.10">
    <property type="match status" value="3"/>
</dbReference>
<keyword evidence="9" id="KW-0482">Metalloprotease</keyword>
<keyword evidence="7" id="KW-0862">Zinc</keyword>
<dbReference type="OrthoDB" id="9782003at2"/>
<dbReference type="CDD" id="cd06163">
    <property type="entry name" value="S2P-M50_PDZ_RseP-like"/>
    <property type="match status" value="1"/>
</dbReference>
<dbReference type="InterPro" id="IPR004387">
    <property type="entry name" value="Pept_M50_Zn"/>
</dbReference>
<evidence type="ECO:0000256" key="10">
    <source>
        <dbReference type="ARBA" id="ARBA00023136"/>
    </source>
</evidence>
<dbReference type="SMART" id="SM00228">
    <property type="entry name" value="PDZ"/>
    <property type="match status" value="2"/>
</dbReference>
<dbReference type="Pfam" id="PF02163">
    <property type="entry name" value="Peptidase_M50"/>
    <property type="match status" value="1"/>
</dbReference>
<feature type="transmembrane region" description="Helical" evidence="11">
    <location>
        <begin position="628"/>
        <end position="653"/>
    </location>
</feature>
<evidence type="ECO:0000256" key="11">
    <source>
        <dbReference type="SAM" id="Phobius"/>
    </source>
</evidence>
<evidence type="ECO:0000313" key="13">
    <source>
        <dbReference type="EMBL" id="TWU29302.1"/>
    </source>
</evidence>
<dbReference type="InterPro" id="IPR036034">
    <property type="entry name" value="PDZ_sf"/>
</dbReference>
<evidence type="ECO:0000256" key="1">
    <source>
        <dbReference type="ARBA" id="ARBA00001947"/>
    </source>
</evidence>
<evidence type="ECO:0000256" key="3">
    <source>
        <dbReference type="ARBA" id="ARBA00007931"/>
    </source>
</evidence>
<dbReference type="AlphaFoldDB" id="A0A5C6CXH5"/>
<comment type="subcellular location">
    <subcellularLocation>
        <location evidence="2">Membrane</location>
        <topology evidence="2">Multi-pass membrane protein</topology>
    </subcellularLocation>
</comment>
<dbReference type="Proteomes" id="UP000318437">
    <property type="component" value="Unassembled WGS sequence"/>
</dbReference>
<keyword evidence="10 11" id="KW-0472">Membrane</keyword>
<evidence type="ECO:0000313" key="14">
    <source>
        <dbReference type="Proteomes" id="UP000318437"/>
    </source>
</evidence>
<dbReference type="EC" id="3.4.24.-" evidence="13"/>
<dbReference type="GO" id="GO:0004222">
    <property type="term" value="F:metalloendopeptidase activity"/>
    <property type="evidence" value="ECO:0007669"/>
    <property type="project" value="InterPro"/>
</dbReference>
<organism evidence="13 14">
    <name type="scientific">Bythopirellula polymerisocia</name>
    <dbReference type="NCBI Taxonomy" id="2528003"/>
    <lineage>
        <taxon>Bacteria</taxon>
        <taxon>Pseudomonadati</taxon>
        <taxon>Planctomycetota</taxon>
        <taxon>Planctomycetia</taxon>
        <taxon>Pirellulales</taxon>
        <taxon>Lacipirellulaceae</taxon>
        <taxon>Bythopirellula</taxon>
    </lineage>
</organism>
<dbReference type="GO" id="GO:0016020">
    <property type="term" value="C:membrane"/>
    <property type="evidence" value="ECO:0007669"/>
    <property type="project" value="UniProtKB-SubCell"/>
</dbReference>
<evidence type="ECO:0000256" key="4">
    <source>
        <dbReference type="ARBA" id="ARBA00022670"/>
    </source>
</evidence>
<keyword evidence="6 13" id="KW-0378">Hydrolase</keyword>
<gene>
    <name evidence="13" type="primary">rseP</name>
    <name evidence="13" type="ORF">Pla144_00780</name>
</gene>